<dbReference type="Pfam" id="PF00571">
    <property type="entry name" value="CBS"/>
    <property type="match status" value="1"/>
</dbReference>
<proteinExistence type="predicted"/>
<dbReference type="SMART" id="SM00116">
    <property type="entry name" value="CBS"/>
    <property type="match status" value="1"/>
</dbReference>
<keyword evidence="4" id="KW-1185">Reference proteome</keyword>
<dbReference type="PROSITE" id="PS51371">
    <property type="entry name" value="CBS"/>
    <property type="match status" value="1"/>
</dbReference>
<dbReference type="GeneID" id="300253092"/>
<name>A0ABY5RHW8_HALLR</name>
<feature type="domain" description="CBS" evidence="2">
    <location>
        <begin position="10"/>
        <end position="68"/>
    </location>
</feature>
<dbReference type="InterPro" id="IPR046342">
    <property type="entry name" value="CBS_dom_sf"/>
</dbReference>
<protein>
    <submittedName>
        <fullName evidence="3">CBS domain-containing protein</fullName>
    </submittedName>
</protein>
<dbReference type="Gene3D" id="3.10.580.10">
    <property type="entry name" value="CBS-domain"/>
    <property type="match status" value="1"/>
</dbReference>
<evidence type="ECO:0000313" key="3">
    <source>
        <dbReference type="EMBL" id="UVE51971.1"/>
    </source>
</evidence>
<keyword evidence="1" id="KW-0129">CBS domain</keyword>
<organism evidence="3 4">
    <name type="scientific">Haloferax larsenii</name>
    <dbReference type="NCBI Taxonomy" id="302484"/>
    <lineage>
        <taxon>Archaea</taxon>
        <taxon>Methanobacteriati</taxon>
        <taxon>Methanobacteriota</taxon>
        <taxon>Stenosarchaea group</taxon>
        <taxon>Halobacteria</taxon>
        <taxon>Halobacteriales</taxon>
        <taxon>Haloferacaceae</taxon>
        <taxon>Haloferax</taxon>
    </lineage>
</organism>
<dbReference type="InterPro" id="IPR000644">
    <property type="entry name" value="CBS_dom"/>
</dbReference>
<reference evidence="3" key="1">
    <citation type="submission" date="2021-07" db="EMBL/GenBank/DDBJ databases">
        <title>Studies on halocins as antimicrobial molecules from haloarchaea.</title>
        <authorList>
            <person name="Kumar S."/>
            <person name="Khare S.K."/>
        </authorList>
    </citation>
    <scope>NUCLEOTIDE SEQUENCE</scope>
    <source>
        <strain evidence="3">NCIM 5678</strain>
        <plasmid evidence="3">pHl5678-1</plasmid>
    </source>
</reference>
<gene>
    <name evidence="3" type="ORF">KU306_16745</name>
</gene>
<geneLocation type="plasmid" evidence="3 4">
    <name>pHl5678-1</name>
</geneLocation>
<sequence length="253" mass="29416">MMFDTVGEIEAPEFDTVPAETSLRDVIEKMLTEQYSQFGITRGGKLIGAVSYQSIARALVATDELFDSPKRLSNRTAELAVEKPRIVDHDDEFNTLFSILGERSYVLVDSPDGYRIVTDYDIREFWRESTQPFLLIEGIENAIRSIIRDVYGNEVPEVLRDLSSDSDHLRLVESLDECSFSHYEFLFSKNWSDGFDEFFHERQDFVRQLVSRIGEHRNRLFHFRIEDRGELDLDIIEFAHGYITAVSDNQRPR</sequence>
<accession>A0ABY5RHW8</accession>
<keyword evidence="3" id="KW-0614">Plasmid</keyword>
<dbReference type="EMBL" id="CP078064">
    <property type="protein sequence ID" value="UVE51971.1"/>
    <property type="molecule type" value="Genomic_DNA"/>
</dbReference>
<dbReference type="SUPFAM" id="SSF54631">
    <property type="entry name" value="CBS-domain pair"/>
    <property type="match status" value="1"/>
</dbReference>
<dbReference type="RefSeq" id="WP_115891826.1">
    <property type="nucleotide sequence ID" value="NZ_CP078064.1"/>
</dbReference>
<evidence type="ECO:0000256" key="1">
    <source>
        <dbReference type="PROSITE-ProRule" id="PRU00703"/>
    </source>
</evidence>
<evidence type="ECO:0000313" key="4">
    <source>
        <dbReference type="Proteomes" id="UP001058330"/>
    </source>
</evidence>
<evidence type="ECO:0000259" key="2">
    <source>
        <dbReference type="PROSITE" id="PS51371"/>
    </source>
</evidence>
<dbReference type="Proteomes" id="UP001058330">
    <property type="component" value="Plasmid pHl5678-1"/>
</dbReference>